<dbReference type="InterPro" id="IPR024607">
    <property type="entry name" value="Sulfatase_CS"/>
</dbReference>
<dbReference type="PROSITE" id="PS00149">
    <property type="entry name" value="SULFATASE_2"/>
    <property type="match status" value="1"/>
</dbReference>
<evidence type="ECO:0000313" key="8">
    <source>
        <dbReference type="Proteomes" id="UP001293718"/>
    </source>
</evidence>
<evidence type="ECO:0000259" key="6">
    <source>
        <dbReference type="Pfam" id="PF00884"/>
    </source>
</evidence>
<dbReference type="InterPro" id="IPR000917">
    <property type="entry name" value="Sulfatase_N"/>
</dbReference>
<proteinExistence type="inferred from homology"/>
<dbReference type="Gene3D" id="3.40.720.10">
    <property type="entry name" value="Alkaline Phosphatase, subunit A"/>
    <property type="match status" value="1"/>
</dbReference>
<keyword evidence="4" id="KW-0325">Glycoprotein</keyword>
<dbReference type="PANTHER" id="PTHR43108">
    <property type="entry name" value="N-ACETYLGLUCOSAMINE-6-SULFATASE FAMILY MEMBER"/>
    <property type="match status" value="1"/>
</dbReference>
<sequence>MSPSAFLSSALFRRLLSVPAALLLGLAALAAPVHAQAQRANILFILVDDMDAALFRHMPKTQRLLGDAGVSFDNSFVSLSLCCPSRASTLRGQFAHNTGIFTGHWPDGGFMKFNRDGLERSTLATWLQGAGYRTALIGKYLNGYPNDEVGRNYVPPGWDHWFSPNGGTPYNQFNYRVNANGRTLSYGSAPQSHINDVLLAQATSFLRGAGEDPPGKPFFLYLAPYLPHAPATPPQRYADALPGVKAPRTASFNEADVSDKPDWMQYVRRLTADDEAGIDALYRKRRQSTLALDDFVESLVRTLRATGELDNTYVFFTSDNGFHQGQHRLKEGKGWLYEEDIRVPLVVRGPGLPAGRRVSRLVANVDLAPTFADIAGADVPHFVDGRSLLPLLAGASPARWRQALLLESPTSLESGGGGAESAAAAAPGTEAGLLEPADGREAAAHPAWKNHIYRGLRTAGGQTFALYDNGDGEFYDLAQDPHQLVNRYKSMRPALKEALAAQLRVLRGAAGQALRNAEEVLP</sequence>
<reference evidence="7 8" key="1">
    <citation type="submission" date="2023-11" db="EMBL/GenBank/DDBJ databases">
        <title>Draft genome of Azohydromonas lata strain H1 (DSM1123), a polyhydroxyalkanoate producer.</title>
        <authorList>
            <person name="Traversa D."/>
            <person name="D'Addabbo P."/>
            <person name="Pazzani C."/>
            <person name="Manzari C."/>
            <person name="Chiara M."/>
            <person name="Scrascia M."/>
        </authorList>
    </citation>
    <scope>NUCLEOTIDE SEQUENCE [LARGE SCALE GENOMIC DNA]</scope>
    <source>
        <strain evidence="7 8">H1</strain>
    </source>
</reference>
<dbReference type="EMBL" id="JAXOJX010000031">
    <property type="protein sequence ID" value="MDZ5458545.1"/>
    <property type="molecule type" value="Genomic_DNA"/>
</dbReference>
<dbReference type="RefSeq" id="WP_066342081.1">
    <property type="nucleotide sequence ID" value="NZ_JAXOJX010000031.1"/>
</dbReference>
<accession>A0ABU5IHC2</accession>
<keyword evidence="3" id="KW-0378">Hydrolase</keyword>
<evidence type="ECO:0000256" key="5">
    <source>
        <dbReference type="SAM" id="SignalP"/>
    </source>
</evidence>
<protein>
    <submittedName>
        <fullName evidence="7">Sulfatase</fullName>
    </submittedName>
</protein>
<evidence type="ECO:0000256" key="1">
    <source>
        <dbReference type="ARBA" id="ARBA00008779"/>
    </source>
</evidence>
<comment type="similarity">
    <text evidence="1">Belongs to the sulfatase family.</text>
</comment>
<dbReference type="PIRSF" id="PIRSF036666">
    <property type="entry name" value="G6S"/>
    <property type="match status" value="1"/>
</dbReference>
<evidence type="ECO:0000256" key="2">
    <source>
        <dbReference type="ARBA" id="ARBA00022729"/>
    </source>
</evidence>
<feature type="signal peptide" evidence="5">
    <location>
        <begin position="1"/>
        <end position="30"/>
    </location>
</feature>
<dbReference type="InterPro" id="IPR012251">
    <property type="entry name" value="GlcNAc_6-SO4ase"/>
</dbReference>
<feature type="chain" id="PRO_5045727603" evidence="5">
    <location>
        <begin position="31"/>
        <end position="522"/>
    </location>
</feature>
<organism evidence="7 8">
    <name type="scientific">Azohydromonas lata</name>
    <dbReference type="NCBI Taxonomy" id="45677"/>
    <lineage>
        <taxon>Bacteria</taxon>
        <taxon>Pseudomonadati</taxon>
        <taxon>Pseudomonadota</taxon>
        <taxon>Betaproteobacteria</taxon>
        <taxon>Burkholderiales</taxon>
        <taxon>Sphaerotilaceae</taxon>
        <taxon>Azohydromonas</taxon>
    </lineage>
</organism>
<name>A0ABU5IHC2_9BURK</name>
<keyword evidence="2 5" id="KW-0732">Signal</keyword>
<dbReference type="PANTHER" id="PTHR43108:SF8">
    <property type="entry name" value="SD21168P"/>
    <property type="match status" value="1"/>
</dbReference>
<dbReference type="InterPro" id="IPR017850">
    <property type="entry name" value="Alkaline_phosphatase_core_sf"/>
</dbReference>
<dbReference type="SUPFAM" id="SSF53649">
    <property type="entry name" value="Alkaline phosphatase-like"/>
    <property type="match status" value="1"/>
</dbReference>
<keyword evidence="8" id="KW-1185">Reference proteome</keyword>
<gene>
    <name evidence="7" type="ORF">SM757_18355</name>
</gene>
<evidence type="ECO:0000256" key="4">
    <source>
        <dbReference type="ARBA" id="ARBA00023180"/>
    </source>
</evidence>
<evidence type="ECO:0000256" key="3">
    <source>
        <dbReference type="ARBA" id="ARBA00022801"/>
    </source>
</evidence>
<comment type="caution">
    <text evidence="7">The sequence shown here is derived from an EMBL/GenBank/DDBJ whole genome shotgun (WGS) entry which is preliminary data.</text>
</comment>
<dbReference type="Pfam" id="PF00884">
    <property type="entry name" value="Sulfatase"/>
    <property type="match status" value="1"/>
</dbReference>
<evidence type="ECO:0000313" key="7">
    <source>
        <dbReference type="EMBL" id="MDZ5458545.1"/>
    </source>
</evidence>
<dbReference type="CDD" id="cd16147">
    <property type="entry name" value="G6S"/>
    <property type="match status" value="1"/>
</dbReference>
<dbReference type="Proteomes" id="UP001293718">
    <property type="component" value="Unassembled WGS sequence"/>
</dbReference>
<feature type="domain" description="Sulfatase N-terminal" evidence="6">
    <location>
        <begin position="41"/>
        <end position="377"/>
    </location>
</feature>